<organism evidence="1 2">
    <name type="scientific">Temperatibacter marinus</name>
    <dbReference type="NCBI Taxonomy" id="1456591"/>
    <lineage>
        <taxon>Bacteria</taxon>
        <taxon>Pseudomonadati</taxon>
        <taxon>Pseudomonadota</taxon>
        <taxon>Alphaproteobacteria</taxon>
        <taxon>Kordiimonadales</taxon>
        <taxon>Temperatibacteraceae</taxon>
        <taxon>Temperatibacter</taxon>
    </lineage>
</organism>
<dbReference type="KEGG" id="tmk:QGN29_00285"/>
<dbReference type="RefSeq" id="WP_310798641.1">
    <property type="nucleotide sequence ID" value="NZ_CP123872.1"/>
</dbReference>
<gene>
    <name evidence="1" type="ORF">QGN29_00285</name>
</gene>
<proteinExistence type="predicted"/>
<name>A0AA52EHU2_9PROT</name>
<dbReference type="Proteomes" id="UP001268683">
    <property type="component" value="Chromosome"/>
</dbReference>
<sequence>MKPLPRLILAPARLRRLALTLSPDGHLLETHITAPIILDSTDQTKHPFDQVASLVPDQRSKINTLLRF</sequence>
<keyword evidence="2" id="KW-1185">Reference proteome</keyword>
<accession>A0AA52EHU2</accession>
<evidence type="ECO:0000313" key="2">
    <source>
        <dbReference type="Proteomes" id="UP001268683"/>
    </source>
</evidence>
<reference evidence="1" key="1">
    <citation type="submission" date="2023-04" db="EMBL/GenBank/DDBJ databases">
        <title>Complete genome sequence of Temperatibacter marinus.</title>
        <authorList>
            <person name="Rong J.-C."/>
            <person name="Yi M.-L."/>
            <person name="Zhao Q."/>
        </authorList>
    </citation>
    <scope>NUCLEOTIDE SEQUENCE</scope>
    <source>
        <strain evidence="1">NBRC 110045</strain>
    </source>
</reference>
<dbReference type="EMBL" id="CP123872">
    <property type="protein sequence ID" value="WND02802.1"/>
    <property type="molecule type" value="Genomic_DNA"/>
</dbReference>
<evidence type="ECO:0000313" key="1">
    <source>
        <dbReference type="EMBL" id="WND02802.1"/>
    </source>
</evidence>
<dbReference type="AlphaFoldDB" id="A0AA52EHU2"/>
<protein>
    <submittedName>
        <fullName evidence="1">Uncharacterized protein</fullName>
    </submittedName>
</protein>